<protein>
    <submittedName>
        <fullName evidence="1">5-methylcytosine-specific restriction enzyme subunit McrC</fullName>
    </submittedName>
</protein>
<dbReference type="Gene3D" id="3.90.320.10">
    <property type="match status" value="1"/>
</dbReference>
<dbReference type="Proteomes" id="UP000184488">
    <property type="component" value="Unassembled WGS sequence"/>
</dbReference>
<proteinExistence type="predicted"/>
<evidence type="ECO:0000313" key="2">
    <source>
        <dbReference type="Proteomes" id="UP000184488"/>
    </source>
</evidence>
<gene>
    <name evidence="1" type="ORF">SAMN05444363_2094</name>
</gene>
<organism evidence="1 2">
    <name type="scientific">Flavobacterium terrae</name>
    <dbReference type="NCBI Taxonomy" id="415425"/>
    <lineage>
        <taxon>Bacteria</taxon>
        <taxon>Pseudomonadati</taxon>
        <taxon>Bacteroidota</taxon>
        <taxon>Flavobacteriia</taxon>
        <taxon>Flavobacteriales</taxon>
        <taxon>Flavobacteriaceae</taxon>
        <taxon>Flavobacterium</taxon>
    </lineage>
</organism>
<dbReference type="InterPro" id="IPR011604">
    <property type="entry name" value="PDDEXK-like_dom_sf"/>
</dbReference>
<keyword evidence="2" id="KW-1185">Reference proteome</keyword>
<dbReference type="EMBL" id="FQZI01000003">
    <property type="protein sequence ID" value="SHI91757.1"/>
    <property type="molecule type" value="Genomic_DNA"/>
</dbReference>
<sequence length="424" mass="49181">MSKPKSIQVFEYSTLICGQEYNGHHFKKAHFNALVKLNEIHKGNYFTIGVNKITFKNYVGVLQVDGLVIEILPKIDQYESDSESSKIKWQAALIEMLRVTKRLKIKEKDEASVATQSKHLLDIYFEWFLAEVQKLIHQGLIKQYYKETSQVKALKGKLEFAGHIAKNVVHKERFYATHQVYDKDHLLHQVLFCALEIIASLTKGSYLYSTCKKVQLDFPEVKTIKVSAKTFEQIPHDRKTAPYETALAIARIIILNFAPNVKTGSENMLALLFDMNVLWEQYILVRLQRAQEKKGFTIIGQNSKPFWQNIAIRPDIVLSKGENENYIIDTKWKNIDQSKPSTQDLRQMYVYNEYWNSKKAMLLYPTNAISSEINEKDFVAFQETPNVKDHHQCSLGKISIFKEGRLDEEIGNTILKWFETSKNE</sequence>
<dbReference type="RefSeq" id="WP_073311103.1">
    <property type="nucleotide sequence ID" value="NZ_FQZI01000003.1"/>
</dbReference>
<dbReference type="STRING" id="415425.SAMN05444363_2094"/>
<reference evidence="2" key="1">
    <citation type="submission" date="2016-11" db="EMBL/GenBank/DDBJ databases">
        <authorList>
            <person name="Varghese N."/>
            <person name="Submissions S."/>
        </authorList>
    </citation>
    <scope>NUCLEOTIDE SEQUENCE [LARGE SCALE GENOMIC DNA]</scope>
    <source>
        <strain evidence="2">DSM 18829</strain>
    </source>
</reference>
<dbReference type="InterPro" id="IPR019292">
    <property type="entry name" value="McrC"/>
</dbReference>
<dbReference type="Pfam" id="PF10117">
    <property type="entry name" value="McrBC"/>
    <property type="match status" value="1"/>
</dbReference>
<evidence type="ECO:0000313" key="1">
    <source>
        <dbReference type="EMBL" id="SHI91757.1"/>
    </source>
</evidence>
<accession>A0A1M6F224</accession>
<dbReference type="OrthoDB" id="307209at2"/>
<dbReference type="PANTHER" id="PTHR38733:SF1">
    <property type="entry name" value="TYPE IV METHYL-DIRECTED RESTRICTION ENZYME ECOKMCRBC"/>
    <property type="match status" value="1"/>
</dbReference>
<dbReference type="PANTHER" id="PTHR38733">
    <property type="entry name" value="PROTEIN MCRC"/>
    <property type="match status" value="1"/>
</dbReference>
<name>A0A1M6F224_9FLAO</name>
<dbReference type="AlphaFoldDB" id="A0A1M6F224"/>